<keyword evidence="3" id="KW-0963">Cytoplasm</keyword>
<dbReference type="GO" id="GO:0009295">
    <property type="term" value="C:nucleoid"/>
    <property type="evidence" value="ECO:0007669"/>
    <property type="project" value="UniProtKB-SubCell"/>
</dbReference>
<dbReference type="Pfam" id="PF00816">
    <property type="entry name" value="Histone_HNS"/>
    <property type="match status" value="1"/>
</dbReference>
<dbReference type="Pfam" id="PF22470">
    <property type="entry name" value="Histone_HNS_N"/>
    <property type="match status" value="1"/>
</dbReference>
<dbReference type="SUPFAM" id="SSF81273">
    <property type="entry name" value="H-NS histone-like proteins"/>
    <property type="match status" value="2"/>
</dbReference>
<comment type="subcellular location">
    <subcellularLocation>
        <location evidence="1">Cytoplasm</location>
        <location evidence="1">Nucleoid</location>
    </subcellularLocation>
</comment>
<dbReference type="GO" id="GO:0001217">
    <property type="term" value="F:DNA-binding transcription repressor activity"/>
    <property type="evidence" value="ECO:0007669"/>
    <property type="project" value="TreeGrafter"/>
</dbReference>
<dbReference type="PANTHER" id="PTHR38097:SF2">
    <property type="entry name" value="DNA-BINDING PROTEIN STPA"/>
    <property type="match status" value="1"/>
</dbReference>
<dbReference type="AlphaFoldDB" id="A0AAW5MLH4"/>
<evidence type="ECO:0000256" key="5">
    <source>
        <dbReference type="PIRNR" id="PIRNR002096"/>
    </source>
</evidence>
<evidence type="ECO:0000313" key="9">
    <source>
        <dbReference type="EMBL" id="MCR4450696.1"/>
    </source>
</evidence>
<name>A0AAW5MLH4_AERVE</name>
<dbReference type="InterPro" id="IPR027454">
    <property type="entry name" value="Histone_HNS_N"/>
</dbReference>
<dbReference type="EMBL" id="JANLFC010000078">
    <property type="protein sequence ID" value="MCR4450696.1"/>
    <property type="molecule type" value="Genomic_DNA"/>
</dbReference>
<dbReference type="GO" id="GO:0032993">
    <property type="term" value="C:protein-DNA complex"/>
    <property type="evidence" value="ECO:0007669"/>
    <property type="project" value="TreeGrafter"/>
</dbReference>
<feature type="region of interest" description="Disordered" evidence="7">
    <location>
        <begin position="76"/>
        <end position="104"/>
    </location>
</feature>
<evidence type="ECO:0000256" key="4">
    <source>
        <dbReference type="ARBA" id="ARBA00023125"/>
    </source>
</evidence>
<keyword evidence="4 5" id="KW-0238">DNA-binding</keyword>
<evidence type="ECO:0000256" key="3">
    <source>
        <dbReference type="ARBA" id="ARBA00022490"/>
    </source>
</evidence>
<comment type="similarity">
    <text evidence="2 5">Belongs to the histone-like protein H-NS family.</text>
</comment>
<evidence type="ECO:0000256" key="7">
    <source>
        <dbReference type="SAM" id="MobiDB-lite"/>
    </source>
</evidence>
<gene>
    <name evidence="9" type="ORF">NS965_20135</name>
</gene>
<dbReference type="InterPro" id="IPR001801">
    <property type="entry name" value="Histone_HNS"/>
</dbReference>
<dbReference type="PANTHER" id="PTHR38097">
    <property type="match status" value="1"/>
</dbReference>
<feature type="domain" description="DNA-binding protein H-NS-like C-terminal" evidence="8">
    <location>
        <begin position="89"/>
        <end position="135"/>
    </location>
</feature>
<evidence type="ECO:0000313" key="10">
    <source>
        <dbReference type="Proteomes" id="UP001204061"/>
    </source>
</evidence>
<reference evidence="9" key="1">
    <citation type="submission" date="2022-08" db="EMBL/GenBank/DDBJ databases">
        <title>A global survey of hypervirulent Aeromonas hydrophila identified this emerging pathogen in farmed fish in the lower Mekong River basin.</title>
        <authorList>
            <person name="Xu T."/>
            <person name="Rasmussen-Ivey C.R."/>
            <person name="Moen F.S."/>
            <person name="Fernandez Bravo A."/>
            <person name="Lamy B."/>
            <person name="Beaz-Hidalgo R."/>
            <person name="Khan C.D."/>
            <person name="Castro Escarpulli G."/>
            <person name="Yasin I.S.M."/>
            <person name="Figueras M.J."/>
            <person name="Azzam Sayuti M."/>
            <person name="Karim M.M."/>
            <person name="Alam K.M."/>
            <person name="Le T.T.T."/>
            <person name="Thao N.H.P."/>
            <person name="Addo S."/>
            <person name="Duodu S."/>
            <person name="Ali S."/>
            <person name="Mey S."/>
            <person name="Somony T."/>
            <person name="Liles M.R."/>
        </authorList>
    </citation>
    <scope>NUCLEOTIDE SEQUENCE</scope>
    <source>
        <strain evidence="9">0.14</strain>
    </source>
</reference>
<sequence length="135" mass="15601">MNEFLKVLLNVRSLRAALRELSFEQLKEAHEKFHTIFEEREETELKEMQAREDHQKKLEEYAELLRQAGIDPSELISEAAPAGLPTNQKQKRAPRPPKYRYFDDGNEKFWTGQGRMPKAIADAVAGGKTLDDFLI</sequence>
<dbReference type="RefSeq" id="WP_257725947.1">
    <property type="nucleotide sequence ID" value="NZ_JANLFC010000078.1"/>
</dbReference>
<feature type="compositionally biased region" description="Basic residues" evidence="7">
    <location>
        <begin position="89"/>
        <end position="98"/>
    </location>
</feature>
<dbReference type="GO" id="GO:0003680">
    <property type="term" value="F:minor groove of adenine-thymine-rich DNA binding"/>
    <property type="evidence" value="ECO:0007669"/>
    <property type="project" value="TreeGrafter"/>
</dbReference>
<dbReference type="GO" id="GO:0000976">
    <property type="term" value="F:transcription cis-regulatory region binding"/>
    <property type="evidence" value="ECO:0007669"/>
    <property type="project" value="TreeGrafter"/>
</dbReference>
<feature type="DNA-binding region" evidence="6">
    <location>
        <begin position="113"/>
        <end position="118"/>
    </location>
</feature>
<dbReference type="InterPro" id="IPR037150">
    <property type="entry name" value="H-NS_C_dom_sf"/>
</dbReference>
<dbReference type="Gene3D" id="1.10.287.1050">
    <property type="entry name" value="H-NS histone-like proteins"/>
    <property type="match status" value="1"/>
</dbReference>
<dbReference type="PIRSF" id="PIRSF002096">
    <property type="entry name" value="HnS"/>
    <property type="match status" value="1"/>
</dbReference>
<dbReference type="GO" id="GO:0003681">
    <property type="term" value="F:bent DNA binding"/>
    <property type="evidence" value="ECO:0007669"/>
    <property type="project" value="TreeGrafter"/>
</dbReference>
<dbReference type="GO" id="GO:0030527">
    <property type="term" value="F:structural constituent of chromatin"/>
    <property type="evidence" value="ECO:0007669"/>
    <property type="project" value="InterPro"/>
</dbReference>
<dbReference type="Proteomes" id="UP001204061">
    <property type="component" value="Unassembled WGS sequence"/>
</dbReference>
<evidence type="ECO:0000256" key="6">
    <source>
        <dbReference type="PIRSR" id="PIRSR002096-1"/>
    </source>
</evidence>
<dbReference type="GO" id="GO:0005829">
    <property type="term" value="C:cytosol"/>
    <property type="evidence" value="ECO:0007669"/>
    <property type="project" value="TreeGrafter"/>
</dbReference>
<dbReference type="Gene3D" id="4.10.430.10">
    <property type="entry name" value="Histone-like protein H-NS, C-terminal domain"/>
    <property type="match status" value="1"/>
</dbReference>
<comment type="caution">
    <text evidence="9">The sequence shown here is derived from an EMBL/GenBank/DDBJ whole genome shotgun (WGS) entry which is preliminary data.</text>
</comment>
<dbReference type="InterPro" id="IPR054180">
    <property type="entry name" value="H-NS-like_N"/>
</dbReference>
<accession>A0AAW5MLH4</accession>
<dbReference type="SMART" id="SM00528">
    <property type="entry name" value="HNS"/>
    <property type="match status" value="1"/>
</dbReference>
<evidence type="ECO:0000259" key="8">
    <source>
        <dbReference type="SMART" id="SM00528"/>
    </source>
</evidence>
<organism evidence="9 10">
    <name type="scientific">Aeromonas veronii</name>
    <dbReference type="NCBI Taxonomy" id="654"/>
    <lineage>
        <taxon>Bacteria</taxon>
        <taxon>Pseudomonadati</taxon>
        <taxon>Pseudomonadota</taxon>
        <taxon>Gammaproteobacteria</taxon>
        <taxon>Aeromonadales</taxon>
        <taxon>Aeromonadaceae</taxon>
        <taxon>Aeromonas</taxon>
    </lineage>
</organism>
<dbReference type="InterPro" id="IPR027444">
    <property type="entry name" value="H-NS_C_dom"/>
</dbReference>
<dbReference type="GO" id="GO:0046983">
    <property type="term" value="F:protein dimerization activity"/>
    <property type="evidence" value="ECO:0007669"/>
    <property type="project" value="InterPro"/>
</dbReference>
<proteinExistence type="inferred from homology"/>
<protein>
    <recommendedName>
        <fullName evidence="5">DNA-binding protein</fullName>
    </recommendedName>
</protein>
<evidence type="ECO:0000256" key="1">
    <source>
        <dbReference type="ARBA" id="ARBA00004453"/>
    </source>
</evidence>
<evidence type="ECO:0000256" key="2">
    <source>
        <dbReference type="ARBA" id="ARBA00010610"/>
    </source>
</evidence>